<dbReference type="Pfam" id="PF04055">
    <property type="entry name" value="Radical_SAM"/>
    <property type="match status" value="1"/>
</dbReference>
<evidence type="ECO:0000259" key="7">
    <source>
        <dbReference type="PROSITE" id="PS51918"/>
    </source>
</evidence>
<evidence type="ECO:0000313" key="8">
    <source>
        <dbReference type="EMBL" id="EGF56917.1"/>
    </source>
</evidence>
<keyword evidence="3" id="KW-0949">S-adenosyl-L-methionine</keyword>
<dbReference type="Gene3D" id="3.20.20.70">
    <property type="entry name" value="Aldolase class I"/>
    <property type="match status" value="1"/>
</dbReference>
<dbReference type="GO" id="GO:0016491">
    <property type="term" value="F:oxidoreductase activity"/>
    <property type="evidence" value="ECO:0007669"/>
    <property type="project" value="InterPro"/>
</dbReference>
<dbReference type="PROSITE" id="PS51918">
    <property type="entry name" value="RADICAL_SAM"/>
    <property type="match status" value="1"/>
</dbReference>
<proteinExistence type="predicted"/>
<gene>
    <name evidence="8" type="ORF">HMPREF9446_02060</name>
</gene>
<dbReference type="UniPathway" id="UPA00782"/>
<name>F3PTJ2_9BACE</name>
<dbReference type="InterPro" id="IPR058240">
    <property type="entry name" value="rSAM_sf"/>
</dbReference>
<dbReference type="InterPro" id="IPR013785">
    <property type="entry name" value="Aldolase_TIM"/>
</dbReference>
<dbReference type="InterPro" id="IPR006638">
    <property type="entry name" value="Elp3/MiaA/NifB-like_rSAM"/>
</dbReference>
<dbReference type="HOGENOM" id="CLU_009273_3_1_10"/>
<keyword evidence="9" id="KW-1185">Reference proteome</keyword>
<dbReference type="InterPro" id="IPR023867">
    <property type="entry name" value="Sulphatase_maturase_rSAM"/>
</dbReference>
<feature type="domain" description="Radical SAM core" evidence="7">
    <location>
        <begin position="82"/>
        <end position="302"/>
    </location>
</feature>
<dbReference type="eggNOG" id="COG0641">
    <property type="taxonomic scope" value="Bacteria"/>
</dbReference>
<evidence type="ECO:0000256" key="2">
    <source>
        <dbReference type="ARBA" id="ARBA00022485"/>
    </source>
</evidence>
<dbReference type="Proteomes" id="UP000003416">
    <property type="component" value="Unassembled WGS sequence"/>
</dbReference>
<dbReference type="InterPro" id="IPR007197">
    <property type="entry name" value="rSAM"/>
</dbReference>
<accession>F3PTJ2</accession>
<dbReference type="EMBL" id="AFBN01000036">
    <property type="protein sequence ID" value="EGF56917.1"/>
    <property type="molecule type" value="Genomic_DNA"/>
</dbReference>
<keyword evidence="6" id="KW-0411">Iron-sulfur</keyword>
<dbReference type="SUPFAM" id="SSF102114">
    <property type="entry name" value="Radical SAM enzymes"/>
    <property type="match status" value="1"/>
</dbReference>
<dbReference type="SFLD" id="SFLDS00029">
    <property type="entry name" value="Radical_SAM"/>
    <property type="match status" value="1"/>
</dbReference>
<dbReference type="NCBIfam" id="TIGR04085">
    <property type="entry name" value="rSAM_more_4Fe4S"/>
    <property type="match status" value="1"/>
</dbReference>
<dbReference type="SFLD" id="SFLDG01067">
    <property type="entry name" value="SPASM/twitch_domain_containing"/>
    <property type="match status" value="1"/>
</dbReference>
<comment type="caution">
    <text evidence="8">The sequence shown here is derived from an EMBL/GenBank/DDBJ whole genome shotgun (WGS) entry which is preliminary data.</text>
</comment>
<evidence type="ECO:0000256" key="1">
    <source>
        <dbReference type="ARBA" id="ARBA00001966"/>
    </source>
</evidence>
<dbReference type="AlphaFoldDB" id="F3PTJ2"/>
<dbReference type="PANTHER" id="PTHR43787:SF3">
    <property type="entry name" value="ARYLSULFATASE REGULATORY PROTEIN"/>
    <property type="match status" value="1"/>
</dbReference>
<dbReference type="SFLD" id="SFLDG01386">
    <property type="entry name" value="main_SPASM_domain-containing"/>
    <property type="match status" value="1"/>
</dbReference>
<reference evidence="8 9" key="1">
    <citation type="submission" date="2011-02" db="EMBL/GenBank/DDBJ databases">
        <authorList>
            <person name="Weinstock G."/>
            <person name="Sodergren E."/>
            <person name="Clifton S."/>
            <person name="Fulton L."/>
            <person name="Fulton B."/>
            <person name="Courtney L."/>
            <person name="Fronick C."/>
            <person name="Harrison M."/>
            <person name="Strong C."/>
            <person name="Farmer C."/>
            <person name="Delahaunty K."/>
            <person name="Markovic C."/>
            <person name="Hall O."/>
            <person name="Minx P."/>
            <person name="Tomlinson C."/>
            <person name="Mitreva M."/>
            <person name="Hou S."/>
            <person name="Chen J."/>
            <person name="Wollam A."/>
            <person name="Pepin K.H."/>
            <person name="Johnson M."/>
            <person name="Bhonagiri V."/>
            <person name="Zhang X."/>
            <person name="Suruliraj S."/>
            <person name="Warren W."/>
            <person name="Chinwalla A."/>
            <person name="Mardis E.R."/>
            <person name="Wilson R.K."/>
        </authorList>
    </citation>
    <scope>NUCLEOTIDE SEQUENCE [LARGE SCALE GENOMIC DNA]</scope>
    <source>
        <strain evidence="8 9">YIT 12057</strain>
    </source>
</reference>
<sequence length="426" mass="49622">MIWSRYNILFEREGIYLFYNSLSNAFAELSKETFYLLADCKAGEIFSTEDETLMSNLKRMRAVVDDDVEEFLKVKYHVMTRRFDNHFLSLTINPTLGCNFACPYCFEGEHNNIFMTDEVEDGIIDFVKRKTDAKRIDVTWFGGEPLLAFQRIVSLTRKMQSLGLAYSAGMITNGYLLNESVISQLKLLDIKKIQITVDGLQEEHDKRRFLKGGYPTFERIVENIDLLNKLVPDIHVNIRVNIDNSNMDDFIYVFDFFYQKHYANINVTPAFVEDQAGDNSCAFNSREKFTFLVNLFRKHGMEFKNFYPSYKFSECSIRNSNVAVIGPKGEIYKCWNDVGKQDRIVGDIWGKVSNRRLLLQYLAGADPYDDMQCRECVLLPVCSGGCPYLRLMQQAKKTDRREVCPLMKLDVETHLWLHYLTKKHKK</sequence>
<dbReference type="SFLD" id="SFLDG01384">
    <property type="entry name" value="thioether_bond_formation_requi"/>
    <property type="match status" value="1"/>
</dbReference>
<keyword evidence="2" id="KW-0004">4Fe-4S</keyword>
<dbReference type="SMART" id="SM00729">
    <property type="entry name" value="Elp3"/>
    <property type="match status" value="1"/>
</dbReference>
<keyword evidence="5" id="KW-0408">Iron</keyword>
<organism evidence="8 9">
    <name type="scientific">Bacteroides fluxus YIT 12057</name>
    <dbReference type="NCBI Taxonomy" id="763034"/>
    <lineage>
        <taxon>Bacteria</taxon>
        <taxon>Pseudomonadati</taxon>
        <taxon>Bacteroidota</taxon>
        <taxon>Bacteroidia</taxon>
        <taxon>Bacteroidales</taxon>
        <taxon>Bacteroidaceae</taxon>
        <taxon>Bacteroides</taxon>
    </lineage>
</organism>
<dbReference type="PANTHER" id="PTHR43787">
    <property type="entry name" value="FEMO COFACTOR BIOSYNTHESIS PROTEIN NIFB-RELATED"/>
    <property type="match status" value="1"/>
</dbReference>
<dbReference type="GO" id="GO:0046872">
    <property type="term" value="F:metal ion binding"/>
    <property type="evidence" value="ECO:0007669"/>
    <property type="project" value="UniProtKB-KW"/>
</dbReference>
<comment type="cofactor">
    <cofactor evidence="1">
        <name>[4Fe-4S] cluster</name>
        <dbReference type="ChEBI" id="CHEBI:49883"/>
    </cofactor>
</comment>
<evidence type="ECO:0000256" key="4">
    <source>
        <dbReference type="ARBA" id="ARBA00022723"/>
    </source>
</evidence>
<evidence type="ECO:0000256" key="6">
    <source>
        <dbReference type="ARBA" id="ARBA00023014"/>
    </source>
</evidence>
<dbReference type="GO" id="GO:0051539">
    <property type="term" value="F:4 iron, 4 sulfur cluster binding"/>
    <property type="evidence" value="ECO:0007669"/>
    <property type="project" value="UniProtKB-KW"/>
</dbReference>
<dbReference type="STRING" id="763034.HMPREF9446_02060"/>
<dbReference type="CDD" id="cd01335">
    <property type="entry name" value="Radical_SAM"/>
    <property type="match status" value="1"/>
</dbReference>
<evidence type="ECO:0000256" key="3">
    <source>
        <dbReference type="ARBA" id="ARBA00022691"/>
    </source>
</evidence>
<evidence type="ECO:0000256" key="5">
    <source>
        <dbReference type="ARBA" id="ARBA00023004"/>
    </source>
</evidence>
<keyword evidence="4" id="KW-0479">Metal-binding</keyword>
<dbReference type="InterPro" id="IPR023885">
    <property type="entry name" value="4Fe4S-binding_SPASM_dom"/>
</dbReference>
<protein>
    <submittedName>
        <fullName evidence="8">Radical SAM domain protein</fullName>
    </submittedName>
</protein>
<evidence type="ECO:0000313" key="9">
    <source>
        <dbReference type="Proteomes" id="UP000003416"/>
    </source>
</evidence>